<evidence type="ECO:0000256" key="6">
    <source>
        <dbReference type="SAM" id="Phobius"/>
    </source>
</evidence>
<evidence type="ECO:0000313" key="7">
    <source>
        <dbReference type="EMBL" id="UWP84586.1"/>
    </source>
</evidence>
<accession>A0ABY5W667</accession>
<feature type="transmembrane region" description="Helical" evidence="6">
    <location>
        <begin position="246"/>
        <end position="270"/>
    </location>
</feature>
<dbReference type="InterPro" id="IPR001851">
    <property type="entry name" value="ABC_transp_permease"/>
</dbReference>
<protein>
    <submittedName>
        <fullName evidence="7">Branched-chain amino acid ABC transporter permease</fullName>
    </submittedName>
</protein>
<dbReference type="CDD" id="cd06581">
    <property type="entry name" value="TM_PBP1_LivM_like"/>
    <property type="match status" value="1"/>
</dbReference>
<dbReference type="EMBL" id="CP073720">
    <property type="protein sequence ID" value="UWP84586.1"/>
    <property type="molecule type" value="Genomic_DNA"/>
</dbReference>
<feature type="transmembrane region" description="Helical" evidence="6">
    <location>
        <begin position="78"/>
        <end position="98"/>
    </location>
</feature>
<evidence type="ECO:0000256" key="5">
    <source>
        <dbReference type="ARBA" id="ARBA00023136"/>
    </source>
</evidence>
<sequence>MTKVLRVAGFPAALLLMVSFAWTLDEYATRTITRILVIGLLAVSVALLTGIAGLPTLGQTAPYLVGAYTAATLIRHDVTVGVVQLLAAAAAGALFALVTAPLVVYANGVVVLMITLALGELTFTVAGRWKSVTNGTDGMLAFGDVVPLPGLVSLDTDRAVYLYVLAVVAVLVGALLLVLRSPAGAMLRATRDDPVRMRASGHPVAGYLTAAYVGAGALAGVAGALLVTIDKFVSPGAGGFEVSALVLLAIVIGGATSMVGALIGAALVVATRDWLSGPWPGHAPLLLGTLFILCVYFLPRGLLGRKSA</sequence>
<dbReference type="RefSeq" id="WP_259862466.1">
    <property type="nucleotide sequence ID" value="NZ_BAAAST010000102.1"/>
</dbReference>
<feature type="transmembrane region" description="Helical" evidence="6">
    <location>
        <begin position="160"/>
        <end position="183"/>
    </location>
</feature>
<keyword evidence="5 6" id="KW-0472">Membrane</keyword>
<proteinExistence type="predicted"/>
<organism evidence="7 8">
    <name type="scientific">Dactylosporangium fulvum</name>
    <dbReference type="NCBI Taxonomy" id="53359"/>
    <lineage>
        <taxon>Bacteria</taxon>
        <taxon>Bacillati</taxon>
        <taxon>Actinomycetota</taxon>
        <taxon>Actinomycetes</taxon>
        <taxon>Micromonosporales</taxon>
        <taxon>Micromonosporaceae</taxon>
        <taxon>Dactylosporangium</taxon>
    </lineage>
</organism>
<dbReference type="PANTHER" id="PTHR30482">
    <property type="entry name" value="HIGH-AFFINITY BRANCHED-CHAIN AMINO ACID TRANSPORT SYSTEM PERMEASE"/>
    <property type="match status" value="1"/>
</dbReference>
<feature type="transmembrane region" description="Helical" evidence="6">
    <location>
        <begin position="31"/>
        <end position="57"/>
    </location>
</feature>
<feature type="transmembrane region" description="Helical" evidence="6">
    <location>
        <begin position="104"/>
        <end position="126"/>
    </location>
</feature>
<evidence type="ECO:0000256" key="2">
    <source>
        <dbReference type="ARBA" id="ARBA00022475"/>
    </source>
</evidence>
<dbReference type="Pfam" id="PF02653">
    <property type="entry name" value="BPD_transp_2"/>
    <property type="match status" value="1"/>
</dbReference>
<evidence type="ECO:0000256" key="4">
    <source>
        <dbReference type="ARBA" id="ARBA00022989"/>
    </source>
</evidence>
<gene>
    <name evidence="7" type="ORF">Dfulv_10275</name>
</gene>
<keyword evidence="2" id="KW-1003">Cell membrane</keyword>
<feature type="transmembrane region" description="Helical" evidence="6">
    <location>
        <begin position="204"/>
        <end position="226"/>
    </location>
</feature>
<keyword evidence="4 6" id="KW-1133">Transmembrane helix</keyword>
<keyword evidence="3 6" id="KW-0812">Transmembrane</keyword>
<name>A0ABY5W667_9ACTN</name>
<keyword evidence="8" id="KW-1185">Reference proteome</keyword>
<evidence type="ECO:0000313" key="8">
    <source>
        <dbReference type="Proteomes" id="UP001059617"/>
    </source>
</evidence>
<feature type="transmembrane region" description="Helical" evidence="6">
    <location>
        <begin position="282"/>
        <end position="299"/>
    </location>
</feature>
<evidence type="ECO:0000256" key="1">
    <source>
        <dbReference type="ARBA" id="ARBA00004651"/>
    </source>
</evidence>
<comment type="subcellular location">
    <subcellularLocation>
        <location evidence="1">Cell membrane</location>
        <topology evidence="1">Multi-pass membrane protein</topology>
    </subcellularLocation>
</comment>
<dbReference type="Proteomes" id="UP001059617">
    <property type="component" value="Chromosome"/>
</dbReference>
<evidence type="ECO:0000256" key="3">
    <source>
        <dbReference type="ARBA" id="ARBA00022692"/>
    </source>
</evidence>
<dbReference type="PANTHER" id="PTHR30482:SF17">
    <property type="entry name" value="ABC TRANSPORTER ATP-BINDING PROTEIN"/>
    <property type="match status" value="1"/>
</dbReference>
<dbReference type="InterPro" id="IPR043428">
    <property type="entry name" value="LivM-like"/>
</dbReference>
<reference evidence="7" key="2">
    <citation type="submission" date="2022-09" db="EMBL/GenBank/DDBJ databases">
        <title>Biosynthetic gene clusters of Dactylosporangioum fulvum.</title>
        <authorList>
            <person name="Caradec T."/>
        </authorList>
    </citation>
    <scope>NUCLEOTIDE SEQUENCE</scope>
    <source>
        <strain evidence="7">NRRL B-16292</strain>
    </source>
</reference>
<reference evidence="7" key="1">
    <citation type="submission" date="2021-04" db="EMBL/GenBank/DDBJ databases">
        <authorList>
            <person name="Hartkoorn R.C."/>
            <person name="Beaudoing E."/>
            <person name="Hot D."/>
        </authorList>
    </citation>
    <scope>NUCLEOTIDE SEQUENCE</scope>
    <source>
        <strain evidence="7">NRRL B-16292</strain>
    </source>
</reference>